<evidence type="ECO:0000313" key="4">
    <source>
        <dbReference type="Proteomes" id="UP000179266"/>
    </source>
</evidence>
<proteinExistence type="predicted"/>
<dbReference type="EMBL" id="MGDD01000226">
    <property type="protein sequence ID" value="OGL44390.1"/>
    <property type="molecule type" value="Genomic_DNA"/>
</dbReference>
<gene>
    <name evidence="3" type="ORF">A2161_03385</name>
</gene>
<dbReference type="AlphaFoldDB" id="A0A1F7RSQ2"/>
<evidence type="ECO:0000256" key="1">
    <source>
        <dbReference type="SAM" id="Phobius"/>
    </source>
</evidence>
<organism evidence="3 4">
    <name type="scientific">Candidatus Schekmanbacteria bacterium RBG_13_48_7</name>
    <dbReference type="NCBI Taxonomy" id="1817878"/>
    <lineage>
        <taxon>Bacteria</taxon>
        <taxon>Candidatus Schekmaniibacteriota</taxon>
    </lineage>
</organism>
<name>A0A1F7RSQ2_9BACT</name>
<keyword evidence="1" id="KW-0812">Transmembrane</keyword>
<keyword evidence="1" id="KW-1133">Transmembrane helix</keyword>
<feature type="domain" description="DUF7948" evidence="2">
    <location>
        <begin position="2"/>
        <end position="57"/>
    </location>
</feature>
<dbReference type="InterPro" id="IPR010620">
    <property type="entry name" value="SBBP_repeat"/>
</dbReference>
<accession>A0A1F7RSQ2</accession>
<dbReference type="InterPro" id="IPR057708">
    <property type="entry name" value="DUF7948"/>
</dbReference>
<protein>
    <recommendedName>
        <fullName evidence="2">DUF7948 domain-containing protein</fullName>
    </recommendedName>
</protein>
<dbReference type="PANTHER" id="PTHR35580:SF1">
    <property type="entry name" value="PHYTASE-LIKE DOMAIN-CONTAINING PROTEIN"/>
    <property type="match status" value="1"/>
</dbReference>
<dbReference type="PANTHER" id="PTHR35580">
    <property type="entry name" value="CELL SURFACE GLYCOPROTEIN (S-LAYER PROTEIN)-LIKE PROTEIN"/>
    <property type="match status" value="1"/>
</dbReference>
<dbReference type="Pfam" id="PF25778">
    <property type="entry name" value="DUF7948"/>
    <property type="match status" value="1"/>
</dbReference>
<comment type="caution">
    <text evidence="3">The sequence shown here is derived from an EMBL/GenBank/DDBJ whole genome shotgun (WGS) entry which is preliminary data.</text>
</comment>
<dbReference type="Pfam" id="PF06739">
    <property type="entry name" value="SBBP"/>
    <property type="match status" value="1"/>
</dbReference>
<keyword evidence="1" id="KW-0472">Membrane</keyword>
<sequence>MIIHTEKGNFIDEKLYMYQIVGGKKFEIRAHLHLIDSHTCGFKIDKYDMEYPLIIDPGIVFSTYLGISVARATSIFIDSAGNVYVTGTTFSSTFPTTTGAYDTSFNGGDDAFVSKMMWVLILALMLMSGLRWTI</sequence>
<dbReference type="InterPro" id="IPR052918">
    <property type="entry name" value="Motility_Chemotaxis_Reg"/>
</dbReference>
<evidence type="ECO:0000313" key="3">
    <source>
        <dbReference type="EMBL" id="OGL44390.1"/>
    </source>
</evidence>
<feature type="transmembrane region" description="Helical" evidence="1">
    <location>
        <begin position="116"/>
        <end position="133"/>
    </location>
</feature>
<evidence type="ECO:0000259" key="2">
    <source>
        <dbReference type="Pfam" id="PF25778"/>
    </source>
</evidence>
<reference evidence="3 4" key="1">
    <citation type="journal article" date="2016" name="Nat. Commun.">
        <title>Thousands of microbial genomes shed light on interconnected biogeochemical processes in an aquifer system.</title>
        <authorList>
            <person name="Anantharaman K."/>
            <person name="Brown C.T."/>
            <person name="Hug L.A."/>
            <person name="Sharon I."/>
            <person name="Castelle C.J."/>
            <person name="Probst A.J."/>
            <person name="Thomas B.C."/>
            <person name="Singh A."/>
            <person name="Wilkins M.J."/>
            <person name="Karaoz U."/>
            <person name="Brodie E.L."/>
            <person name="Williams K.H."/>
            <person name="Hubbard S.S."/>
            <person name="Banfield J.F."/>
        </authorList>
    </citation>
    <scope>NUCLEOTIDE SEQUENCE [LARGE SCALE GENOMIC DNA]</scope>
</reference>
<dbReference type="Proteomes" id="UP000179266">
    <property type="component" value="Unassembled WGS sequence"/>
</dbReference>